<evidence type="ECO:0000313" key="3">
    <source>
        <dbReference type="Proteomes" id="UP001140206"/>
    </source>
</evidence>
<feature type="region of interest" description="Disordered" evidence="1">
    <location>
        <begin position="204"/>
        <end position="237"/>
    </location>
</feature>
<reference evidence="2" key="1">
    <citation type="submission" date="2022-08" db="EMBL/GenBank/DDBJ databases">
        <authorList>
            <person name="Marques A."/>
        </authorList>
    </citation>
    <scope>NUCLEOTIDE SEQUENCE</scope>
    <source>
        <strain evidence="2">RhyPub2mFocal</strain>
        <tissue evidence="2">Leaves</tissue>
    </source>
</reference>
<gene>
    <name evidence="2" type="ORF">LUZ62_029293</name>
</gene>
<organism evidence="2 3">
    <name type="scientific">Rhynchospora pubera</name>
    <dbReference type="NCBI Taxonomy" id="906938"/>
    <lineage>
        <taxon>Eukaryota</taxon>
        <taxon>Viridiplantae</taxon>
        <taxon>Streptophyta</taxon>
        <taxon>Embryophyta</taxon>
        <taxon>Tracheophyta</taxon>
        <taxon>Spermatophyta</taxon>
        <taxon>Magnoliopsida</taxon>
        <taxon>Liliopsida</taxon>
        <taxon>Poales</taxon>
        <taxon>Cyperaceae</taxon>
        <taxon>Cyperoideae</taxon>
        <taxon>Rhynchosporeae</taxon>
        <taxon>Rhynchospora</taxon>
    </lineage>
</organism>
<dbReference type="Proteomes" id="UP001140206">
    <property type="component" value="Chromosome 1"/>
</dbReference>
<dbReference type="AlphaFoldDB" id="A0AAV8HGF8"/>
<accession>A0AAV8HGF8</accession>
<dbReference type="PANTHER" id="PTHR33148:SF3">
    <property type="entry name" value="DUF4228 DOMAIN PROTEIN"/>
    <property type="match status" value="1"/>
</dbReference>
<proteinExistence type="predicted"/>
<dbReference type="PANTHER" id="PTHR33148">
    <property type="entry name" value="PLASTID MOVEMENT IMPAIRED PROTEIN-RELATED"/>
    <property type="match status" value="1"/>
</dbReference>
<name>A0AAV8HGF8_9POAL</name>
<evidence type="ECO:0000256" key="1">
    <source>
        <dbReference type="SAM" id="MobiDB-lite"/>
    </source>
</evidence>
<feature type="compositionally biased region" description="Basic and acidic residues" evidence="1">
    <location>
        <begin position="221"/>
        <end position="237"/>
    </location>
</feature>
<feature type="region of interest" description="Disordered" evidence="1">
    <location>
        <begin position="164"/>
        <end position="191"/>
    </location>
</feature>
<feature type="region of interest" description="Disordered" evidence="1">
    <location>
        <begin position="262"/>
        <end position="293"/>
    </location>
</feature>
<protein>
    <submittedName>
        <fullName evidence="2">Plastid movement impaired protein</fullName>
    </submittedName>
</protein>
<dbReference type="Pfam" id="PF14009">
    <property type="entry name" value="PADRE"/>
    <property type="match status" value="1"/>
</dbReference>
<comment type="caution">
    <text evidence="2">The sequence shown here is derived from an EMBL/GenBank/DDBJ whole genome shotgun (WGS) entry which is preliminary data.</text>
</comment>
<sequence>MGNSIGGKKRTAKVMKVDGTAFRLKPPVQVADVLRDHPGFTILDAEQVKQLGVRANPLGNDIALKAGKLYFLVELPKLPNKRTPRRAWSGTLQVGAKERLESLMLTRRSTSDLSLGMTSSVDEESDGTVRLTMKLPKKEVARLMEESKDPREAAQKIMELCKTTGTPVGTPMMTPTRSPLRSPLLTPAMTPRRSPLRSALVTPVKTPMRTPERWPSFTRTPELRMPRTPDAKADGKEKGYMRRFQKKLPCAFGVQKGYMRRGQRTGLKDTATATERWSKLQATSERVERRSRR</sequence>
<evidence type="ECO:0000313" key="2">
    <source>
        <dbReference type="EMBL" id="KAJ4816727.1"/>
    </source>
</evidence>
<keyword evidence="3" id="KW-1185">Reference proteome</keyword>
<feature type="compositionally biased region" description="Low complexity" evidence="1">
    <location>
        <begin position="164"/>
        <end position="176"/>
    </location>
</feature>
<dbReference type="InterPro" id="IPR025322">
    <property type="entry name" value="PADRE_dom"/>
</dbReference>
<dbReference type="EMBL" id="JAMFTS010000001">
    <property type="protein sequence ID" value="KAJ4816727.1"/>
    <property type="molecule type" value="Genomic_DNA"/>
</dbReference>
<feature type="compositionally biased region" description="Polar residues" evidence="1">
    <location>
        <begin position="271"/>
        <end position="284"/>
    </location>
</feature>